<evidence type="ECO:0000313" key="3">
    <source>
        <dbReference type="Proteomes" id="UP000445582"/>
    </source>
</evidence>
<organism evidence="2 3">
    <name type="scientific">Qipengyuania oceanensis</name>
    <dbReference type="NCBI Taxonomy" id="1463597"/>
    <lineage>
        <taxon>Bacteria</taxon>
        <taxon>Pseudomonadati</taxon>
        <taxon>Pseudomonadota</taxon>
        <taxon>Alphaproteobacteria</taxon>
        <taxon>Sphingomonadales</taxon>
        <taxon>Erythrobacteraceae</taxon>
        <taxon>Qipengyuania</taxon>
    </lineage>
</organism>
<evidence type="ECO:0000313" key="2">
    <source>
        <dbReference type="EMBL" id="MXO62591.1"/>
    </source>
</evidence>
<dbReference type="Pfam" id="PF13579">
    <property type="entry name" value="Glyco_trans_4_4"/>
    <property type="match status" value="1"/>
</dbReference>
<accession>A0A844YEL0</accession>
<dbReference type="EMBL" id="WTYN01000001">
    <property type="protein sequence ID" value="MXO62591.1"/>
    <property type="molecule type" value="Genomic_DNA"/>
</dbReference>
<dbReference type="PANTHER" id="PTHR12526:SF633">
    <property type="entry name" value="COLANIC ACID BIOSYNTHESIS GLYCOSYL TRANSFERASE WCAI-RELATED"/>
    <property type="match status" value="1"/>
</dbReference>
<reference evidence="2 3" key="1">
    <citation type="submission" date="2019-12" db="EMBL/GenBank/DDBJ databases">
        <title>Genomic-based taxomic classification of the family Erythrobacteraceae.</title>
        <authorList>
            <person name="Xu L."/>
        </authorList>
    </citation>
    <scope>NUCLEOTIDE SEQUENCE [LARGE SCALE GENOMIC DNA]</scope>
    <source>
        <strain evidence="2 3">MCCC 1A09965</strain>
    </source>
</reference>
<dbReference type="OrthoDB" id="9787293at2"/>
<dbReference type="AlphaFoldDB" id="A0A844YEL0"/>
<gene>
    <name evidence="2" type="ORF">GRI48_06155</name>
</gene>
<dbReference type="Pfam" id="PF13692">
    <property type="entry name" value="Glyco_trans_1_4"/>
    <property type="match status" value="1"/>
</dbReference>
<dbReference type="NCBIfam" id="NF007640">
    <property type="entry name" value="PRK10307.1"/>
    <property type="match status" value="1"/>
</dbReference>
<feature type="domain" description="Glycosyltransferase subfamily 4-like N-terminal" evidence="1">
    <location>
        <begin position="14"/>
        <end position="199"/>
    </location>
</feature>
<dbReference type="CDD" id="cd03794">
    <property type="entry name" value="GT4_WbuB-like"/>
    <property type="match status" value="1"/>
</dbReference>
<dbReference type="PANTHER" id="PTHR12526">
    <property type="entry name" value="GLYCOSYLTRANSFERASE"/>
    <property type="match status" value="1"/>
</dbReference>
<name>A0A844YEL0_9SPHN</name>
<evidence type="ECO:0000259" key="1">
    <source>
        <dbReference type="Pfam" id="PF13579"/>
    </source>
</evidence>
<dbReference type="Gene3D" id="3.40.50.2000">
    <property type="entry name" value="Glycogen Phosphorylase B"/>
    <property type="match status" value="2"/>
</dbReference>
<comment type="caution">
    <text evidence="2">The sequence shown here is derived from an EMBL/GenBank/DDBJ whole genome shotgun (WGS) entry which is preliminary data.</text>
</comment>
<sequence length="408" mass="42518">MLVHGINYAPETIGIGPYTAGLAQHFAAAGHAVEVVTGRPYYPAWRPADGSSALWRTSVEHGVSITRCPHYVPHQPGGVKRMLHHASFAASSALPLLRCVSRRPDIVLAIVPSLIGALPAVPAARIAGARLWVHVQDLEVDAALATGLVPHGSMSARLGLAAEQALLSRADLVTTISGQMARRIGEKGVAADRIGELRNWANHLDAINGADGAAVRKEMGLHGKFVALYSGNIGNKQGLEIVVDAARLLAARTDIAFLICGEGPNLARLVGLAGGAPNIRFEPLQSPERFAPLMRMADCHLLPQLADAADLVLPSKLANMFASGRPVVATAEQGTGVAEEVDGCGLVVSPGDAGALAAAVSSLAGNAGLARRLGEAARERARQRWTRDAVLRDADAHLSRLLAAGSGN</sequence>
<dbReference type="Proteomes" id="UP000445582">
    <property type="component" value="Unassembled WGS sequence"/>
</dbReference>
<keyword evidence="3" id="KW-1185">Reference proteome</keyword>
<keyword evidence="2" id="KW-0808">Transferase</keyword>
<dbReference type="GO" id="GO:0016757">
    <property type="term" value="F:glycosyltransferase activity"/>
    <property type="evidence" value="ECO:0007669"/>
    <property type="project" value="UniProtKB-ARBA"/>
</dbReference>
<protein>
    <submittedName>
        <fullName evidence="2">WcaI family glycosyltransferase</fullName>
    </submittedName>
</protein>
<dbReference type="SUPFAM" id="SSF53756">
    <property type="entry name" value="UDP-Glycosyltransferase/glycogen phosphorylase"/>
    <property type="match status" value="1"/>
</dbReference>
<proteinExistence type="predicted"/>
<dbReference type="InterPro" id="IPR028098">
    <property type="entry name" value="Glyco_trans_4-like_N"/>
</dbReference>